<dbReference type="EMBL" id="FNXT01000501">
    <property type="protein sequence ID" value="SZX64884.1"/>
    <property type="molecule type" value="Genomic_DNA"/>
</dbReference>
<keyword evidence="3" id="KW-1185">Reference proteome</keyword>
<evidence type="ECO:0000256" key="1">
    <source>
        <dbReference type="SAM" id="MobiDB-lite"/>
    </source>
</evidence>
<reference evidence="2 3" key="1">
    <citation type="submission" date="2016-10" db="EMBL/GenBank/DDBJ databases">
        <authorList>
            <person name="Cai Z."/>
        </authorList>
    </citation>
    <scope>NUCLEOTIDE SEQUENCE [LARGE SCALE GENOMIC DNA]</scope>
</reference>
<evidence type="ECO:0000313" key="2">
    <source>
        <dbReference type="EMBL" id="SZX64884.1"/>
    </source>
</evidence>
<organism evidence="2 3">
    <name type="scientific">Tetradesmus obliquus</name>
    <name type="common">Green alga</name>
    <name type="synonym">Acutodesmus obliquus</name>
    <dbReference type="NCBI Taxonomy" id="3088"/>
    <lineage>
        <taxon>Eukaryota</taxon>
        <taxon>Viridiplantae</taxon>
        <taxon>Chlorophyta</taxon>
        <taxon>core chlorophytes</taxon>
        <taxon>Chlorophyceae</taxon>
        <taxon>CS clade</taxon>
        <taxon>Sphaeropleales</taxon>
        <taxon>Scenedesmaceae</taxon>
        <taxon>Tetradesmus</taxon>
    </lineage>
</organism>
<dbReference type="Proteomes" id="UP000256970">
    <property type="component" value="Unassembled WGS sequence"/>
</dbReference>
<evidence type="ECO:0000313" key="3">
    <source>
        <dbReference type="Proteomes" id="UP000256970"/>
    </source>
</evidence>
<dbReference type="AlphaFoldDB" id="A0A383VJP8"/>
<protein>
    <submittedName>
        <fullName evidence="2">Uncharacterized protein</fullName>
    </submittedName>
</protein>
<proteinExistence type="predicted"/>
<sequence length="114" mass="11445">MPAAAGTVQAALTPAAPQPRQAGRGVAQHSSNKKSRGQPAASTGLRLQEELEEAARLGGELASSDTSDDDWMLPGQQQQTPAAAAAVVAAAAEPAAEPAGVSSGPTRVVYKVCK</sequence>
<gene>
    <name evidence="2" type="ORF">BQ4739_LOCUS5361</name>
</gene>
<feature type="region of interest" description="Disordered" evidence="1">
    <location>
        <begin position="1"/>
        <end position="85"/>
    </location>
</feature>
<name>A0A383VJP8_TETOB</name>
<accession>A0A383VJP8</accession>